<comment type="caution">
    <text evidence="2">The sequence shown here is derived from an EMBL/GenBank/DDBJ whole genome shotgun (WGS) entry which is preliminary data.</text>
</comment>
<gene>
    <name evidence="2" type="ORF">DMC30DRAFT_387601</name>
</gene>
<evidence type="ECO:0000256" key="1">
    <source>
        <dbReference type="SAM" id="MobiDB-lite"/>
    </source>
</evidence>
<dbReference type="EMBL" id="SOZI01000004">
    <property type="protein sequence ID" value="TNY24213.1"/>
    <property type="molecule type" value="Genomic_DNA"/>
</dbReference>
<accession>A0A5C5G534</accession>
<evidence type="ECO:0000313" key="2">
    <source>
        <dbReference type="EMBL" id="TNY24213.1"/>
    </source>
</evidence>
<name>A0A5C5G534_9BASI</name>
<keyword evidence="3" id="KW-1185">Reference proteome</keyword>
<sequence length="244" mass="27779">MRPAGQPYSSWPEAVYSRRSPPPTLTDKTVEKLALRIRAFLQWKDAGVAYRGGSVGDKDVHVGDFHWTFLPVDGHEQGRYVLDVQVRLKGIWTPVSPEKEDNKFPFGSAKRLAFTLPGATLDPREEHTRTCSLQQYRDQKGRYPFTWTARDKWTFSSRAGREISSCNAPTSTTWTFESTEAARGKKKGPVPLVYVTFMLDEEAKPFEVRQRNANLRVAVFALSRKREARAALQATRRKQGGRVF</sequence>
<proteinExistence type="predicted"/>
<evidence type="ECO:0000313" key="3">
    <source>
        <dbReference type="Proteomes" id="UP000311382"/>
    </source>
</evidence>
<organism evidence="2 3">
    <name type="scientific">Rhodotorula diobovata</name>
    <dbReference type="NCBI Taxonomy" id="5288"/>
    <lineage>
        <taxon>Eukaryota</taxon>
        <taxon>Fungi</taxon>
        <taxon>Dikarya</taxon>
        <taxon>Basidiomycota</taxon>
        <taxon>Pucciniomycotina</taxon>
        <taxon>Microbotryomycetes</taxon>
        <taxon>Sporidiobolales</taxon>
        <taxon>Sporidiobolaceae</taxon>
        <taxon>Rhodotorula</taxon>
    </lineage>
</organism>
<dbReference type="AlphaFoldDB" id="A0A5C5G534"/>
<feature type="non-terminal residue" evidence="2">
    <location>
        <position position="244"/>
    </location>
</feature>
<reference evidence="2 3" key="1">
    <citation type="submission" date="2019-03" db="EMBL/GenBank/DDBJ databases">
        <title>Rhodosporidium diobovatum UCD-FST 08-225 genome sequencing, assembly, and annotation.</title>
        <authorList>
            <person name="Fakankun I.U."/>
            <person name="Fristensky B."/>
            <person name="Levin D.B."/>
        </authorList>
    </citation>
    <scope>NUCLEOTIDE SEQUENCE [LARGE SCALE GENOMIC DNA]</scope>
    <source>
        <strain evidence="2 3">UCD-FST 08-225</strain>
    </source>
</reference>
<dbReference type="Proteomes" id="UP000311382">
    <property type="component" value="Unassembled WGS sequence"/>
</dbReference>
<protein>
    <submittedName>
        <fullName evidence="2">Uncharacterized protein</fullName>
    </submittedName>
</protein>
<feature type="region of interest" description="Disordered" evidence="1">
    <location>
        <begin position="1"/>
        <end position="23"/>
    </location>
</feature>